<dbReference type="Proteomes" id="UP000000763">
    <property type="component" value="Chromosome 2"/>
</dbReference>
<reference evidence="3" key="2">
    <citation type="journal article" date="2008" name="Nucleic Acids Res.">
        <title>The rice annotation project database (RAP-DB): 2008 update.</title>
        <authorList>
            <consortium name="The rice annotation project (RAP)"/>
        </authorList>
    </citation>
    <scope>GENOME REANNOTATION</scope>
    <source>
        <strain evidence="3">cv. Nipponbare</strain>
    </source>
</reference>
<feature type="compositionally biased region" description="Basic residues" evidence="1">
    <location>
        <begin position="8"/>
        <end position="18"/>
    </location>
</feature>
<organism evidence="2 3">
    <name type="scientific">Oryza sativa subsp. japonica</name>
    <name type="common">Rice</name>
    <dbReference type="NCBI Taxonomy" id="39947"/>
    <lineage>
        <taxon>Eukaryota</taxon>
        <taxon>Viridiplantae</taxon>
        <taxon>Streptophyta</taxon>
        <taxon>Embryophyta</taxon>
        <taxon>Tracheophyta</taxon>
        <taxon>Spermatophyta</taxon>
        <taxon>Magnoliopsida</taxon>
        <taxon>Liliopsida</taxon>
        <taxon>Poales</taxon>
        <taxon>Poaceae</taxon>
        <taxon>BOP clade</taxon>
        <taxon>Oryzoideae</taxon>
        <taxon>Oryzeae</taxon>
        <taxon>Oryzinae</taxon>
        <taxon>Oryza</taxon>
        <taxon>Oryza sativa</taxon>
    </lineage>
</organism>
<dbReference type="AlphaFoldDB" id="Q6EPB9"/>
<protein>
    <submittedName>
        <fullName evidence="2">Uncharacterized protein</fullName>
    </submittedName>
</protein>
<sequence length="114" mass="12603">MGVEERRGRQRRLLPRHGRREDKAPWWAEGEDEDGDESEGEAVAECGSASVRLGAAPIWATDGTGARARSMAMCRGKERHNDVFDLAGCRFEEEGYSVVDYESALQTAKSTTVI</sequence>
<feature type="compositionally biased region" description="Acidic residues" evidence="1">
    <location>
        <begin position="29"/>
        <end position="42"/>
    </location>
</feature>
<evidence type="ECO:0000313" key="3">
    <source>
        <dbReference type="Proteomes" id="UP000000763"/>
    </source>
</evidence>
<evidence type="ECO:0000313" key="2">
    <source>
        <dbReference type="EMBL" id="BAD29501.1"/>
    </source>
</evidence>
<feature type="region of interest" description="Disordered" evidence="1">
    <location>
        <begin position="1"/>
        <end position="45"/>
    </location>
</feature>
<proteinExistence type="predicted"/>
<accession>Q6EPB9</accession>
<reference evidence="3" key="1">
    <citation type="journal article" date="2005" name="Nature">
        <title>The map-based sequence of the rice genome.</title>
        <authorList>
            <consortium name="International rice genome sequencing project (IRGSP)"/>
            <person name="Matsumoto T."/>
            <person name="Wu J."/>
            <person name="Kanamori H."/>
            <person name="Katayose Y."/>
            <person name="Fujisawa M."/>
            <person name="Namiki N."/>
            <person name="Mizuno H."/>
            <person name="Yamamoto K."/>
            <person name="Antonio B.A."/>
            <person name="Baba T."/>
            <person name="Sakata K."/>
            <person name="Nagamura Y."/>
            <person name="Aoki H."/>
            <person name="Arikawa K."/>
            <person name="Arita K."/>
            <person name="Bito T."/>
            <person name="Chiden Y."/>
            <person name="Fujitsuka N."/>
            <person name="Fukunaka R."/>
            <person name="Hamada M."/>
            <person name="Harada C."/>
            <person name="Hayashi A."/>
            <person name="Hijishita S."/>
            <person name="Honda M."/>
            <person name="Hosokawa S."/>
            <person name="Ichikawa Y."/>
            <person name="Idonuma A."/>
            <person name="Iijima M."/>
            <person name="Ikeda M."/>
            <person name="Ikeno M."/>
            <person name="Ito K."/>
            <person name="Ito S."/>
            <person name="Ito T."/>
            <person name="Ito Y."/>
            <person name="Ito Y."/>
            <person name="Iwabuchi A."/>
            <person name="Kamiya K."/>
            <person name="Karasawa W."/>
            <person name="Kurita K."/>
            <person name="Katagiri S."/>
            <person name="Kikuta A."/>
            <person name="Kobayashi H."/>
            <person name="Kobayashi N."/>
            <person name="Machita K."/>
            <person name="Maehara T."/>
            <person name="Masukawa M."/>
            <person name="Mizubayashi T."/>
            <person name="Mukai Y."/>
            <person name="Nagasaki H."/>
            <person name="Nagata Y."/>
            <person name="Naito S."/>
            <person name="Nakashima M."/>
            <person name="Nakama Y."/>
            <person name="Nakamichi Y."/>
            <person name="Nakamura M."/>
            <person name="Meguro A."/>
            <person name="Negishi M."/>
            <person name="Ohta I."/>
            <person name="Ohta T."/>
            <person name="Okamoto M."/>
            <person name="Ono N."/>
            <person name="Saji S."/>
            <person name="Sakaguchi M."/>
            <person name="Sakai K."/>
            <person name="Shibata M."/>
            <person name="Shimokawa T."/>
            <person name="Song J."/>
            <person name="Takazaki Y."/>
            <person name="Terasawa K."/>
            <person name="Tsugane M."/>
            <person name="Tsuji K."/>
            <person name="Ueda S."/>
            <person name="Waki K."/>
            <person name="Yamagata H."/>
            <person name="Yamamoto M."/>
            <person name="Yamamoto S."/>
            <person name="Yamane H."/>
            <person name="Yoshiki S."/>
            <person name="Yoshihara R."/>
            <person name="Yukawa K."/>
            <person name="Zhong H."/>
            <person name="Yano M."/>
            <person name="Yuan Q."/>
            <person name="Ouyang S."/>
            <person name="Liu J."/>
            <person name="Jones K.M."/>
            <person name="Gansberger K."/>
            <person name="Moffat K."/>
            <person name="Hill J."/>
            <person name="Bera J."/>
            <person name="Fadrosh D."/>
            <person name="Jin S."/>
            <person name="Johri S."/>
            <person name="Kim M."/>
            <person name="Overton L."/>
            <person name="Reardon M."/>
            <person name="Tsitrin T."/>
            <person name="Vuong H."/>
            <person name="Weaver B."/>
            <person name="Ciecko A."/>
            <person name="Tallon L."/>
            <person name="Jackson J."/>
            <person name="Pai G."/>
            <person name="Aken S.V."/>
            <person name="Utterback T."/>
            <person name="Reidmuller S."/>
            <person name="Feldblyum T."/>
            <person name="Hsiao J."/>
            <person name="Zismann V."/>
            <person name="Iobst S."/>
            <person name="de Vazeille A.R."/>
            <person name="Buell C.R."/>
            <person name="Ying K."/>
            <person name="Li Y."/>
            <person name="Lu T."/>
            <person name="Huang Y."/>
            <person name="Zhao Q."/>
            <person name="Feng Q."/>
            <person name="Zhang L."/>
            <person name="Zhu J."/>
            <person name="Weng Q."/>
            <person name="Mu J."/>
            <person name="Lu Y."/>
            <person name="Fan D."/>
            <person name="Liu Y."/>
            <person name="Guan J."/>
            <person name="Zhang Y."/>
            <person name="Yu S."/>
            <person name="Liu X."/>
            <person name="Zhang Y."/>
            <person name="Hong G."/>
            <person name="Han B."/>
            <person name="Choisne N."/>
            <person name="Demange N."/>
            <person name="Orjeda G."/>
            <person name="Samain S."/>
            <person name="Cattolico L."/>
            <person name="Pelletier E."/>
            <person name="Couloux A."/>
            <person name="Segurens B."/>
            <person name="Wincker P."/>
            <person name="D'Hont A."/>
            <person name="Scarpelli C."/>
            <person name="Weissenbach J."/>
            <person name="Salanoubat M."/>
            <person name="Quetier F."/>
            <person name="Yu Y."/>
            <person name="Kim H.R."/>
            <person name="Rambo T."/>
            <person name="Currie J."/>
            <person name="Collura K."/>
            <person name="Luo M."/>
            <person name="Yang T."/>
            <person name="Ammiraju J.S.S."/>
            <person name="Engler F."/>
            <person name="Soderlund C."/>
            <person name="Wing R.A."/>
            <person name="Palmer L.E."/>
            <person name="de la Bastide M."/>
            <person name="Spiegel L."/>
            <person name="Nascimento L."/>
            <person name="Zutavern T."/>
            <person name="O'Shaughnessy A."/>
            <person name="Dike S."/>
            <person name="Dedhia N."/>
            <person name="Preston R."/>
            <person name="Balija V."/>
            <person name="McCombie W.R."/>
            <person name="Chow T."/>
            <person name="Chen H."/>
            <person name="Chung M."/>
            <person name="Chen C."/>
            <person name="Shaw J."/>
            <person name="Wu H."/>
            <person name="Hsiao K."/>
            <person name="Chao Y."/>
            <person name="Chu M."/>
            <person name="Cheng C."/>
            <person name="Hour A."/>
            <person name="Lee P."/>
            <person name="Lin S."/>
            <person name="Lin Y."/>
            <person name="Liou J."/>
            <person name="Liu S."/>
            <person name="Hsing Y."/>
            <person name="Raghuvanshi S."/>
            <person name="Mohanty A."/>
            <person name="Bharti A.K."/>
            <person name="Gaur A."/>
            <person name="Gupta V."/>
            <person name="Kumar D."/>
            <person name="Ravi V."/>
            <person name="Vij S."/>
            <person name="Kapur A."/>
            <person name="Khurana P."/>
            <person name="Khurana P."/>
            <person name="Khurana J.P."/>
            <person name="Tyagi A.K."/>
            <person name="Gaikwad K."/>
            <person name="Singh A."/>
            <person name="Dalal V."/>
            <person name="Srivastava S."/>
            <person name="Dixit A."/>
            <person name="Pal A.K."/>
            <person name="Ghazi I.A."/>
            <person name="Yadav M."/>
            <person name="Pandit A."/>
            <person name="Bhargava A."/>
            <person name="Sureshbabu K."/>
            <person name="Batra K."/>
            <person name="Sharma T.R."/>
            <person name="Mohapatra T."/>
            <person name="Singh N.K."/>
            <person name="Messing J."/>
            <person name="Nelson A.B."/>
            <person name="Fuks G."/>
            <person name="Kavchok S."/>
            <person name="Keizer G."/>
            <person name="Linton E."/>
            <person name="Llaca V."/>
            <person name="Song R."/>
            <person name="Tanyolac B."/>
            <person name="Young S."/>
            <person name="Ho-Il K."/>
            <person name="Hahn J.H."/>
            <person name="Sangsakoo G."/>
            <person name="Vanavichit A."/>
            <person name="de Mattos Luiz.A.T."/>
            <person name="Zimmer P.D."/>
            <person name="Malone G."/>
            <person name="Dellagostin O."/>
            <person name="de Oliveira A.C."/>
            <person name="Bevan M."/>
            <person name="Bancroft I."/>
            <person name="Minx P."/>
            <person name="Cordum H."/>
            <person name="Wilson R."/>
            <person name="Cheng Z."/>
            <person name="Jin W."/>
            <person name="Jiang J."/>
            <person name="Leong S.A."/>
            <person name="Iwama H."/>
            <person name="Gojobori T."/>
            <person name="Itoh T."/>
            <person name="Niimura Y."/>
            <person name="Fujii Y."/>
            <person name="Habara T."/>
            <person name="Sakai H."/>
            <person name="Sato Y."/>
            <person name="Wilson G."/>
            <person name="Kumar K."/>
            <person name="McCouch S."/>
            <person name="Juretic N."/>
            <person name="Hoen D."/>
            <person name="Wright S."/>
            <person name="Bruskiewich R."/>
            <person name="Bureau T."/>
            <person name="Miyao A."/>
            <person name="Hirochika H."/>
            <person name="Nishikawa T."/>
            <person name="Kadowaki K."/>
            <person name="Sugiura M."/>
            <person name="Burr B."/>
            <person name="Sasaki T."/>
        </authorList>
    </citation>
    <scope>NUCLEOTIDE SEQUENCE [LARGE SCALE GENOMIC DNA]</scope>
    <source>
        <strain evidence="3">cv. Nipponbare</strain>
    </source>
</reference>
<evidence type="ECO:0000256" key="1">
    <source>
        <dbReference type="SAM" id="MobiDB-lite"/>
    </source>
</evidence>
<dbReference type="EMBL" id="AP005924">
    <property type="protein sequence ID" value="BAD29501.1"/>
    <property type="molecule type" value="Genomic_DNA"/>
</dbReference>
<name>Q6EPB9_ORYSJ</name>
<gene>
    <name evidence="2" type="primary">OSJNBa0011J03.12</name>
</gene>